<organism evidence="2 3">
    <name type="scientific">Sporolactobacillus putidus</name>
    <dbReference type="NCBI Taxonomy" id="492735"/>
    <lineage>
        <taxon>Bacteria</taxon>
        <taxon>Bacillati</taxon>
        <taxon>Bacillota</taxon>
        <taxon>Bacilli</taxon>
        <taxon>Bacillales</taxon>
        <taxon>Sporolactobacillaceae</taxon>
        <taxon>Sporolactobacillus</taxon>
    </lineage>
</organism>
<reference evidence="2" key="1">
    <citation type="journal article" date="2014" name="Int. J. Syst. Evol. Microbiol.">
        <title>Complete genome sequence of Corynebacterium casei LMG S-19264T (=DSM 44701T), isolated from a smear-ripened cheese.</title>
        <authorList>
            <consortium name="US DOE Joint Genome Institute (JGI-PGF)"/>
            <person name="Walter F."/>
            <person name="Albersmeier A."/>
            <person name="Kalinowski J."/>
            <person name="Ruckert C."/>
        </authorList>
    </citation>
    <scope>NUCLEOTIDE SEQUENCE</scope>
    <source>
        <strain evidence="2">JCM 15325</strain>
    </source>
</reference>
<dbReference type="RefSeq" id="WP_229727658.1">
    <property type="nucleotide sequence ID" value="NZ_BMOK01000022.1"/>
</dbReference>
<dbReference type="Proteomes" id="UP000654670">
    <property type="component" value="Unassembled WGS sequence"/>
</dbReference>
<evidence type="ECO:0000313" key="3">
    <source>
        <dbReference type="Proteomes" id="UP000654670"/>
    </source>
</evidence>
<dbReference type="Gene3D" id="3.40.50.12780">
    <property type="entry name" value="N-terminal domain of ligase-like"/>
    <property type="match status" value="1"/>
</dbReference>
<gene>
    <name evidence="2" type="ORF">GCM10007968_31620</name>
</gene>
<proteinExistence type="predicted"/>
<dbReference type="InterPro" id="IPR042099">
    <property type="entry name" value="ANL_N_sf"/>
</dbReference>
<feature type="domain" description="AMP-dependent synthetase/ligase" evidence="1">
    <location>
        <begin position="53"/>
        <end position="249"/>
    </location>
</feature>
<dbReference type="AlphaFoldDB" id="A0A917SB19"/>
<dbReference type="PANTHER" id="PTHR43845:SF1">
    <property type="entry name" value="BLR5969 PROTEIN"/>
    <property type="match status" value="1"/>
</dbReference>
<protein>
    <recommendedName>
        <fullName evidence="1">AMP-dependent synthetase/ligase domain-containing protein</fullName>
    </recommendedName>
</protein>
<dbReference type="SUPFAM" id="SSF56801">
    <property type="entry name" value="Acetyl-CoA synthetase-like"/>
    <property type="match status" value="1"/>
</dbReference>
<reference evidence="2" key="2">
    <citation type="submission" date="2020-09" db="EMBL/GenBank/DDBJ databases">
        <authorList>
            <person name="Sun Q."/>
            <person name="Ohkuma M."/>
        </authorList>
    </citation>
    <scope>NUCLEOTIDE SEQUENCE</scope>
    <source>
        <strain evidence="2">JCM 15325</strain>
    </source>
</reference>
<name>A0A917SB19_9BACL</name>
<dbReference type="Pfam" id="PF00501">
    <property type="entry name" value="AMP-binding"/>
    <property type="match status" value="1"/>
</dbReference>
<comment type="caution">
    <text evidence="2">The sequence shown here is derived from an EMBL/GenBank/DDBJ whole genome shotgun (WGS) entry which is preliminary data.</text>
</comment>
<keyword evidence="3" id="KW-1185">Reference proteome</keyword>
<dbReference type="InterPro" id="IPR000873">
    <property type="entry name" value="AMP-dep_synth/lig_dom"/>
</dbReference>
<dbReference type="PANTHER" id="PTHR43845">
    <property type="entry name" value="BLR5969 PROTEIN"/>
    <property type="match status" value="1"/>
</dbReference>
<evidence type="ECO:0000313" key="2">
    <source>
        <dbReference type="EMBL" id="GGL65274.1"/>
    </source>
</evidence>
<dbReference type="EMBL" id="BMOK01000022">
    <property type="protein sequence ID" value="GGL65274.1"/>
    <property type="molecule type" value="Genomic_DNA"/>
</dbReference>
<evidence type="ECO:0000259" key="1">
    <source>
        <dbReference type="Pfam" id="PF00501"/>
    </source>
</evidence>
<sequence>MNNSVFVSSAQRSKFYQKKLAGVDLTNWNNIPFTTKDELRNASAYDLLGVPVEEVATYHETSGTTGTPTPSWYSHSDVTKEFKVILQSKLNLNERDILLNRFPFALAIPSFILYWACQEVGAAHIGADKASLITPDQRVVEIMQRAKPTILALLPSEAEKIYEVAKQLHIPFPTKGLRALLLAGELVSPKRKKYFEKLWGVPVFTFFGSTETGGLFVSDEDGNYRLNHPGVKVEVVDDKGHPVSNGVRGHGVLSTTREGMPLLRYYNHDLLEIRDADPNSDDQTPILIHYGRDENIINWNGKVWTFYDLQELIYSFDHIPLLWKVKQKGEKVTLVLQYTPDQAVSGDAIKNKIYEQSDLDADVRIEDIIPIKKLVGKPAYSKYVHIERE</sequence>
<accession>A0A917SB19</accession>